<comment type="caution">
    <text evidence="1">The sequence shown here is derived from an EMBL/GenBank/DDBJ whole genome shotgun (WGS) entry which is preliminary data.</text>
</comment>
<accession>A0A928VQW4</accession>
<name>A0A928VQW4_9CYAN</name>
<dbReference type="RefSeq" id="WP_264326921.1">
    <property type="nucleotide sequence ID" value="NZ_JADEXQ010000088.1"/>
</dbReference>
<reference evidence="1" key="1">
    <citation type="submission" date="2020-10" db="EMBL/GenBank/DDBJ databases">
        <authorList>
            <person name="Castelo-Branco R."/>
            <person name="Eusebio N."/>
            <person name="Adriana R."/>
            <person name="Vieira A."/>
            <person name="Brugerolle De Fraissinette N."/>
            <person name="Rezende De Castro R."/>
            <person name="Schneider M.P."/>
            <person name="Vasconcelos V."/>
            <person name="Leao P.N."/>
        </authorList>
    </citation>
    <scope>NUCLEOTIDE SEQUENCE</scope>
    <source>
        <strain evidence="1">LEGE 11480</strain>
    </source>
</reference>
<organism evidence="1 2">
    <name type="scientific">Romeriopsis navalis LEGE 11480</name>
    <dbReference type="NCBI Taxonomy" id="2777977"/>
    <lineage>
        <taxon>Bacteria</taxon>
        <taxon>Bacillati</taxon>
        <taxon>Cyanobacteriota</taxon>
        <taxon>Cyanophyceae</taxon>
        <taxon>Leptolyngbyales</taxon>
        <taxon>Leptolyngbyaceae</taxon>
        <taxon>Romeriopsis</taxon>
        <taxon>Romeriopsis navalis</taxon>
    </lineage>
</organism>
<sequence length="152" mass="16592">MTSNRLWLLGPTALVLNACIQTKMPASQTGTVSGSEATIRTSPAPTQSINLIPLADAAEKPALPTTETRQNALQPYRTTVYVVQPNAQVHTSHDRYSKILCKVDKNDPITVDDHIATKTLENDWYRTNICGKHGWISGQALTLNPLVKSAVN</sequence>
<protein>
    <recommendedName>
        <fullName evidence="3">SH3 domain-containing protein</fullName>
    </recommendedName>
</protein>
<dbReference type="EMBL" id="JADEXQ010000088">
    <property type="protein sequence ID" value="MBE9032097.1"/>
    <property type="molecule type" value="Genomic_DNA"/>
</dbReference>
<dbReference type="AlphaFoldDB" id="A0A928VQW4"/>
<evidence type="ECO:0000313" key="2">
    <source>
        <dbReference type="Proteomes" id="UP000625316"/>
    </source>
</evidence>
<gene>
    <name evidence="1" type="ORF">IQ266_20370</name>
</gene>
<dbReference type="Proteomes" id="UP000625316">
    <property type="component" value="Unassembled WGS sequence"/>
</dbReference>
<evidence type="ECO:0008006" key="3">
    <source>
        <dbReference type="Google" id="ProtNLM"/>
    </source>
</evidence>
<dbReference type="Gene3D" id="2.30.30.40">
    <property type="entry name" value="SH3 Domains"/>
    <property type="match status" value="1"/>
</dbReference>
<proteinExistence type="predicted"/>
<evidence type="ECO:0000313" key="1">
    <source>
        <dbReference type="EMBL" id="MBE9032097.1"/>
    </source>
</evidence>
<keyword evidence="2" id="KW-1185">Reference proteome</keyword>